<accession>H7FTI4</accession>
<dbReference type="GO" id="GO:0008381">
    <property type="term" value="F:mechanosensitive monoatomic ion channel activity"/>
    <property type="evidence" value="ECO:0007669"/>
    <property type="project" value="InterPro"/>
</dbReference>
<keyword evidence="12" id="KW-1185">Reference proteome</keyword>
<feature type="transmembrane region" description="Helical" evidence="8">
    <location>
        <begin position="249"/>
        <end position="266"/>
    </location>
</feature>
<evidence type="ECO:0000256" key="5">
    <source>
        <dbReference type="ARBA" id="ARBA00022989"/>
    </source>
</evidence>
<dbReference type="EMBL" id="AHKF01000018">
    <property type="protein sequence ID" value="EIA08388.1"/>
    <property type="molecule type" value="Genomic_DNA"/>
</dbReference>
<feature type="transmembrane region" description="Helical" evidence="8">
    <location>
        <begin position="311"/>
        <end position="332"/>
    </location>
</feature>
<keyword evidence="3" id="KW-1003">Cell membrane</keyword>
<evidence type="ECO:0000256" key="6">
    <source>
        <dbReference type="ARBA" id="ARBA00023136"/>
    </source>
</evidence>
<feature type="domain" description="Mechanosensitive ion channel MscS C-terminal" evidence="10">
    <location>
        <begin position="530"/>
        <end position="610"/>
    </location>
</feature>
<proteinExistence type="inferred from homology"/>
<protein>
    <submittedName>
        <fullName evidence="11">Mechanosensitive ion channel family protein</fullName>
    </submittedName>
</protein>
<organism evidence="11 12">
    <name type="scientific">Flavobacterium frigoris (strain PS1)</name>
    <dbReference type="NCBI Taxonomy" id="1086011"/>
    <lineage>
        <taxon>Bacteria</taxon>
        <taxon>Pseudomonadati</taxon>
        <taxon>Bacteroidota</taxon>
        <taxon>Flavobacteriia</taxon>
        <taxon>Flavobacteriales</taxon>
        <taxon>Flavobacteriaceae</taxon>
        <taxon>Flavobacterium</taxon>
    </lineage>
</organism>
<evidence type="ECO:0000256" key="4">
    <source>
        <dbReference type="ARBA" id="ARBA00022692"/>
    </source>
</evidence>
<keyword evidence="4 8" id="KW-0812">Transmembrane</keyword>
<dbReference type="InterPro" id="IPR049278">
    <property type="entry name" value="MS_channel_C"/>
</dbReference>
<comment type="caution">
    <text evidence="11">The sequence shown here is derived from an EMBL/GenBank/DDBJ whole genome shotgun (WGS) entry which is preliminary data.</text>
</comment>
<evidence type="ECO:0000256" key="1">
    <source>
        <dbReference type="ARBA" id="ARBA00004651"/>
    </source>
</evidence>
<dbReference type="InterPro" id="IPR045275">
    <property type="entry name" value="MscS_archaea/bacteria_type"/>
</dbReference>
<dbReference type="Proteomes" id="UP000005566">
    <property type="component" value="Unassembled WGS sequence"/>
</dbReference>
<dbReference type="InterPro" id="IPR011066">
    <property type="entry name" value="MscS_channel_C_sf"/>
</dbReference>
<evidence type="ECO:0000313" key="11">
    <source>
        <dbReference type="EMBL" id="EIA08388.1"/>
    </source>
</evidence>
<dbReference type="Gene3D" id="1.10.287.1260">
    <property type="match status" value="1"/>
</dbReference>
<evidence type="ECO:0000256" key="8">
    <source>
        <dbReference type="SAM" id="Phobius"/>
    </source>
</evidence>
<comment type="similarity">
    <text evidence="2">Belongs to the MscS (TC 1.A.23) family.</text>
</comment>
<dbReference type="SUPFAM" id="SSF82689">
    <property type="entry name" value="Mechanosensitive channel protein MscS (YggB), C-terminal domain"/>
    <property type="match status" value="1"/>
</dbReference>
<dbReference type="RefSeq" id="WP_007138287.1">
    <property type="nucleotide sequence ID" value="NZ_AHKF01000018.1"/>
</dbReference>
<dbReference type="PANTHER" id="PTHR30221:SF18">
    <property type="entry name" value="SLL0590 PROTEIN"/>
    <property type="match status" value="1"/>
</dbReference>
<dbReference type="SUPFAM" id="SSF50182">
    <property type="entry name" value="Sm-like ribonucleoproteins"/>
    <property type="match status" value="1"/>
</dbReference>
<keyword evidence="6 8" id="KW-0472">Membrane</keyword>
<dbReference type="InterPro" id="IPR006685">
    <property type="entry name" value="MscS_channel_2nd"/>
</dbReference>
<sequence>MKENKNTSQNKKSLFLLSRGNRLLFSREIKGIAISLFLLLFSTVSFSQDDSLNKQNDSVNTSLIRTFNKKLTVIEGQRISDSIKRVALESQLLSLKTTDNLKKEELQKQLQSLNEKESKRLTEKKAQIDSMRLTAKGYPVTGFFNDTLFTIYSKLGSFSAKDRADAISTRIKTLSDHYSFKADSLKITEAETTVDLVYGESIIMSVSENDALWNNSTKSVLAKKYQTLIDEAVDNYLKETSLTTLAKEIGLALLVLIIMGILIKYVRKFFLWTASKIKHQEGKRIHGIKIRNFTLFDSSQQVNALLNINTILKWIFILLLVYIALPILFGIFPWTKDFAGTLFGYILNPLKAIIIGFWNYLPNLITILVIIFVFRYVLKAIRFLKDEIEKGNLELSGFYPDWANPTYQIIRVIVFAFMVVVIFPYLPGSDSPIFQGVSVFLGFLFTFGSAGSLSNIIAGLILTYMRLFKIGDRVKIGDVVGDVIEKSLLVTRIRTIKNEIISIPNSTVMGSHTINYSSDAPEKGLIIHSTITIGYDVPWKDMHQALIDAASKTDLVLQEPKPFVLQTSLDDFYVSYEINAYIKEPNKQAVIYSTLHQNIQDICNERGIEIMSPHYRAARDGNTSTIPANYLGKEYRAPSFNVNFKSTIQDKQ</sequence>
<dbReference type="OrthoDB" id="9809206at2"/>
<dbReference type="PANTHER" id="PTHR30221">
    <property type="entry name" value="SMALL-CONDUCTANCE MECHANOSENSITIVE CHANNEL"/>
    <property type="match status" value="1"/>
</dbReference>
<evidence type="ECO:0000256" key="2">
    <source>
        <dbReference type="ARBA" id="ARBA00008017"/>
    </source>
</evidence>
<comment type="subcellular location">
    <subcellularLocation>
        <location evidence="1">Cell membrane</location>
        <topology evidence="1">Multi-pass membrane protein</topology>
    </subcellularLocation>
</comment>
<evidence type="ECO:0000259" key="9">
    <source>
        <dbReference type="Pfam" id="PF00924"/>
    </source>
</evidence>
<dbReference type="InterPro" id="IPR023408">
    <property type="entry name" value="MscS_beta-dom_sf"/>
</dbReference>
<dbReference type="eggNOG" id="COG3264">
    <property type="taxonomic scope" value="Bacteria"/>
</dbReference>
<dbReference type="GO" id="GO:0005886">
    <property type="term" value="C:plasma membrane"/>
    <property type="evidence" value="ECO:0007669"/>
    <property type="project" value="UniProtKB-SubCell"/>
</dbReference>
<name>H7FTI4_FLAFP</name>
<evidence type="ECO:0000313" key="12">
    <source>
        <dbReference type="Proteomes" id="UP000005566"/>
    </source>
</evidence>
<evidence type="ECO:0000256" key="3">
    <source>
        <dbReference type="ARBA" id="ARBA00022475"/>
    </source>
</evidence>
<dbReference type="PATRIC" id="fig|1086011.3.peg.2063"/>
<keyword evidence="5 8" id="KW-1133">Transmembrane helix</keyword>
<feature type="domain" description="Mechanosensitive ion channel MscS" evidence="9">
    <location>
        <begin position="452"/>
        <end position="517"/>
    </location>
</feature>
<dbReference type="Pfam" id="PF21082">
    <property type="entry name" value="MS_channel_3rd"/>
    <property type="match status" value="1"/>
</dbReference>
<feature type="transmembrane region" description="Helical" evidence="8">
    <location>
        <begin position="439"/>
        <end position="465"/>
    </location>
</feature>
<gene>
    <name evidence="11" type="ORF">HJ01_02110</name>
</gene>
<dbReference type="STRING" id="1086011.HJ01_02110"/>
<dbReference type="InterPro" id="IPR010920">
    <property type="entry name" value="LSM_dom_sf"/>
</dbReference>
<feature type="transmembrane region" description="Helical" evidence="8">
    <location>
        <begin position="409"/>
        <end position="427"/>
    </location>
</feature>
<evidence type="ECO:0000259" key="10">
    <source>
        <dbReference type="Pfam" id="PF21082"/>
    </source>
</evidence>
<dbReference type="AlphaFoldDB" id="H7FTI4"/>
<dbReference type="Pfam" id="PF00924">
    <property type="entry name" value="MS_channel_2nd"/>
    <property type="match status" value="1"/>
</dbReference>
<dbReference type="Gene3D" id="2.30.30.60">
    <property type="match status" value="1"/>
</dbReference>
<feature type="coiled-coil region" evidence="7">
    <location>
        <begin position="96"/>
        <end position="123"/>
    </location>
</feature>
<dbReference type="Gene3D" id="3.30.70.100">
    <property type="match status" value="1"/>
</dbReference>
<evidence type="ECO:0000256" key="7">
    <source>
        <dbReference type="SAM" id="Coils"/>
    </source>
</evidence>
<feature type="transmembrane region" description="Helical" evidence="8">
    <location>
        <begin position="352"/>
        <end position="378"/>
    </location>
</feature>
<keyword evidence="7" id="KW-0175">Coiled coil</keyword>
<reference evidence="11 12" key="1">
    <citation type="journal article" date="2014" name="Acta Crystallogr. D">
        <title>Structure-based characterization and antifreeze properties of a hyperactive ice-binding protein from the Antarctic bacterium Flavobacterium frigoris PS1.</title>
        <authorList>
            <person name="Do H."/>
            <person name="Kim S.J."/>
            <person name="Kim H.J."/>
            <person name="Lee J.H."/>
        </authorList>
    </citation>
    <scope>NUCLEOTIDE SEQUENCE [LARGE SCALE GENOMIC DNA]</scope>
    <source>
        <strain evidence="11 12">PS1</strain>
    </source>
</reference>